<feature type="transmembrane region" description="Helical" evidence="2">
    <location>
        <begin position="83"/>
        <end position="103"/>
    </location>
</feature>
<accession>A0A5R9KFE9</accession>
<keyword evidence="2" id="KW-0812">Transmembrane</keyword>
<name>A0A5R9KFE9_9BACT</name>
<evidence type="ECO:0000313" key="4">
    <source>
        <dbReference type="Proteomes" id="UP000309788"/>
    </source>
</evidence>
<feature type="region of interest" description="Disordered" evidence="1">
    <location>
        <begin position="110"/>
        <end position="169"/>
    </location>
</feature>
<dbReference type="RefSeq" id="WP_138281506.1">
    <property type="nucleotide sequence ID" value="NZ_BMGE01000002.1"/>
</dbReference>
<feature type="compositionally biased region" description="Low complexity" evidence="1">
    <location>
        <begin position="233"/>
        <end position="250"/>
    </location>
</feature>
<feature type="region of interest" description="Disordered" evidence="1">
    <location>
        <begin position="233"/>
        <end position="258"/>
    </location>
</feature>
<keyword evidence="2" id="KW-0472">Membrane</keyword>
<dbReference type="AlphaFoldDB" id="A0A5R9KFE9"/>
<evidence type="ECO:0000313" key="3">
    <source>
        <dbReference type="EMBL" id="TLU94880.1"/>
    </source>
</evidence>
<evidence type="ECO:0000256" key="2">
    <source>
        <dbReference type="SAM" id="Phobius"/>
    </source>
</evidence>
<keyword evidence="4" id="KW-1185">Reference proteome</keyword>
<organism evidence="3 4">
    <name type="scientific">Dyadobacter sediminis</name>
    <dbReference type="NCBI Taxonomy" id="1493691"/>
    <lineage>
        <taxon>Bacteria</taxon>
        <taxon>Pseudomonadati</taxon>
        <taxon>Bacteroidota</taxon>
        <taxon>Cytophagia</taxon>
        <taxon>Cytophagales</taxon>
        <taxon>Spirosomataceae</taxon>
        <taxon>Dyadobacter</taxon>
    </lineage>
</organism>
<sequence>MKKPDKLRPFGSEDFRRYQQGEMSYEEQHAFEKQLLEDAFSAAAYAGFLALEEDKMDLPAVGQELNRKLENRLGTARKRFVPVWAYGAAASLFISIGILWTTFLTGPKMQKNPSEKQFSAREVPEYPDANEQEERITPDAPLSLKSPSPPTENKPETDRITNSSTVENSIVADRYEKESLFAETVPRQQQILKDESSRIASADKAGSEHGSVSERIISRHRESEKLSAIVPADENSASDSADNANMADAAGEQQRSENEIQVAAAPMTAEKQVSFRSSDGAMPEKGWKNYQDYLEKNAVSAGINAVVTVTFTVQPDGKLTRFSAIGDSTLTNRAIGLVRNGPAWLSAGKGAGQRVIVMIHFTK</sequence>
<dbReference type="OrthoDB" id="1112758at2"/>
<evidence type="ECO:0008006" key="5">
    <source>
        <dbReference type="Google" id="ProtNLM"/>
    </source>
</evidence>
<gene>
    <name evidence="3" type="ORF">FEM55_11750</name>
</gene>
<dbReference type="EMBL" id="VCEI01000021">
    <property type="protein sequence ID" value="TLU94880.1"/>
    <property type="molecule type" value="Genomic_DNA"/>
</dbReference>
<proteinExistence type="predicted"/>
<protein>
    <recommendedName>
        <fullName evidence="5">TonB C-terminal domain-containing protein</fullName>
    </recommendedName>
</protein>
<comment type="caution">
    <text evidence="3">The sequence shown here is derived from an EMBL/GenBank/DDBJ whole genome shotgun (WGS) entry which is preliminary data.</text>
</comment>
<dbReference type="Proteomes" id="UP000309788">
    <property type="component" value="Unassembled WGS sequence"/>
</dbReference>
<evidence type="ECO:0000256" key="1">
    <source>
        <dbReference type="SAM" id="MobiDB-lite"/>
    </source>
</evidence>
<reference evidence="3 4" key="1">
    <citation type="submission" date="2019-05" db="EMBL/GenBank/DDBJ databases">
        <authorList>
            <person name="Qu J.-H."/>
        </authorList>
    </citation>
    <scope>NUCLEOTIDE SEQUENCE [LARGE SCALE GENOMIC DNA]</scope>
    <source>
        <strain evidence="3 4">Z12</strain>
    </source>
</reference>
<keyword evidence="2" id="KW-1133">Transmembrane helix</keyword>